<protein>
    <recommendedName>
        <fullName evidence="3">Altered inheritance of mitochondria protein 9, mitochondrial</fullName>
    </recommendedName>
    <alternativeName>
        <fullName evidence="6">Found in mitochondrial proteome protein 29</fullName>
    </alternativeName>
</protein>
<comment type="subcellular location">
    <subcellularLocation>
        <location evidence="1">Mitochondrion</location>
    </subcellularLocation>
</comment>
<evidence type="ECO:0000256" key="1">
    <source>
        <dbReference type="ARBA" id="ARBA00004173"/>
    </source>
</evidence>
<evidence type="ECO:0000313" key="8">
    <source>
        <dbReference type="Proteomes" id="UP000076761"/>
    </source>
</evidence>
<evidence type="ECO:0000313" key="7">
    <source>
        <dbReference type="EMBL" id="KZT29748.1"/>
    </source>
</evidence>
<organism evidence="7 8">
    <name type="scientific">Neolentinus lepideus HHB14362 ss-1</name>
    <dbReference type="NCBI Taxonomy" id="1314782"/>
    <lineage>
        <taxon>Eukaryota</taxon>
        <taxon>Fungi</taxon>
        <taxon>Dikarya</taxon>
        <taxon>Basidiomycota</taxon>
        <taxon>Agaricomycotina</taxon>
        <taxon>Agaricomycetes</taxon>
        <taxon>Gloeophyllales</taxon>
        <taxon>Gloeophyllaceae</taxon>
        <taxon>Neolentinus</taxon>
    </lineage>
</organism>
<evidence type="ECO:0000256" key="6">
    <source>
        <dbReference type="ARBA" id="ARBA00031849"/>
    </source>
</evidence>
<dbReference type="PANTHER" id="PTHR36091:SF1">
    <property type="entry name" value="ALTERED INHERITANCE OF MITOCHONDRIA PROTEIN 9, MITOCHONDRIAL"/>
    <property type="match status" value="1"/>
</dbReference>
<dbReference type="InterPro" id="IPR011009">
    <property type="entry name" value="Kinase-like_dom_sf"/>
</dbReference>
<dbReference type="InParanoid" id="A0A165VJ45"/>
<evidence type="ECO:0000256" key="3">
    <source>
        <dbReference type="ARBA" id="ARBA00016197"/>
    </source>
</evidence>
<dbReference type="SUPFAM" id="SSF56112">
    <property type="entry name" value="Protein kinase-like (PK-like)"/>
    <property type="match status" value="1"/>
</dbReference>
<gene>
    <name evidence="7" type="ORF">NEOLEDRAFT_1127559</name>
</gene>
<proteinExistence type="inferred from homology"/>
<evidence type="ECO:0000256" key="5">
    <source>
        <dbReference type="ARBA" id="ARBA00023128"/>
    </source>
</evidence>
<sequence length="432" mass="47737">MFATSSTQSADFDALKKVVEEKTNEPVVSINFLGKDEICRSYHVTLSEGPDIVARVATSGVLVPLFKSEVATMKYVRNHTSVPVASIVAYDFETGNAVGPYILTEKIAGIPLEALFRTLTSFQQHEIITQVVKWMLELFSLRFNQIGSLYQQEDGEITVGPMTRSIFYLDGRAHLDLDRGPFSTAKAYYLACAQRELDSSRVLFTQDTSADYQRNVEEMRLQVERTVGLMSELVNQCRGLDDDDPTMSPFSINLHRLSLKNIFVSPDEPSRIVCLTGWQSITTAPLWACARLPLWLRPSLTGASEKEKTELSNVFKRITSQLAGPESIFLKALDLDDTRHALEDVSEYDAVKDGFLILPTLESILATLPGQEDVDGLSALLDPSTLVGRVARINLVTRGSNAMFLAMPPVPAEARIRPGSAGPSTPRLEVAM</sequence>
<keyword evidence="4" id="KW-0809">Transit peptide</keyword>
<comment type="similarity">
    <text evidence="2">Belongs to the AIM9 family.</text>
</comment>
<dbReference type="GO" id="GO:0005739">
    <property type="term" value="C:mitochondrion"/>
    <property type="evidence" value="ECO:0007669"/>
    <property type="project" value="UniProtKB-SubCell"/>
</dbReference>
<evidence type="ECO:0000256" key="4">
    <source>
        <dbReference type="ARBA" id="ARBA00022946"/>
    </source>
</evidence>
<evidence type="ECO:0000256" key="2">
    <source>
        <dbReference type="ARBA" id="ARBA00005543"/>
    </source>
</evidence>
<keyword evidence="5" id="KW-0496">Mitochondrion</keyword>
<reference evidence="7 8" key="1">
    <citation type="journal article" date="2016" name="Mol. Biol. Evol.">
        <title>Comparative Genomics of Early-Diverging Mushroom-Forming Fungi Provides Insights into the Origins of Lignocellulose Decay Capabilities.</title>
        <authorList>
            <person name="Nagy L.G."/>
            <person name="Riley R."/>
            <person name="Tritt A."/>
            <person name="Adam C."/>
            <person name="Daum C."/>
            <person name="Floudas D."/>
            <person name="Sun H."/>
            <person name="Yadav J.S."/>
            <person name="Pangilinan J."/>
            <person name="Larsson K.H."/>
            <person name="Matsuura K."/>
            <person name="Barry K."/>
            <person name="Labutti K."/>
            <person name="Kuo R."/>
            <person name="Ohm R.A."/>
            <person name="Bhattacharya S.S."/>
            <person name="Shirouzu T."/>
            <person name="Yoshinaga Y."/>
            <person name="Martin F.M."/>
            <person name="Grigoriev I.V."/>
            <person name="Hibbett D.S."/>
        </authorList>
    </citation>
    <scope>NUCLEOTIDE SEQUENCE [LARGE SCALE GENOMIC DNA]</scope>
    <source>
        <strain evidence="7 8">HHB14362 ss-1</strain>
    </source>
</reference>
<dbReference type="PANTHER" id="PTHR36091">
    <property type="entry name" value="ALTERED INHERITANCE OF MITOCHONDRIA PROTEIN 9, MITOCHONDRIAL"/>
    <property type="match status" value="1"/>
</dbReference>
<dbReference type="STRING" id="1314782.A0A165VJ45"/>
<dbReference type="AlphaFoldDB" id="A0A165VJ45"/>
<accession>A0A165VJ45</accession>
<dbReference type="Proteomes" id="UP000076761">
    <property type="component" value="Unassembled WGS sequence"/>
</dbReference>
<dbReference type="InterPro" id="IPR051035">
    <property type="entry name" value="Mito_inheritance_9"/>
</dbReference>
<dbReference type="EMBL" id="KV425553">
    <property type="protein sequence ID" value="KZT29748.1"/>
    <property type="molecule type" value="Genomic_DNA"/>
</dbReference>
<keyword evidence="8" id="KW-1185">Reference proteome</keyword>
<dbReference type="OrthoDB" id="10003767at2759"/>
<name>A0A165VJ45_9AGAM</name>